<evidence type="ECO:0000256" key="2">
    <source>
        <dbReference type="ARBA" id="ARBA00022574"/>
    </source>
</evidence>
<keyword evidence="4" id="KW-0677">Repeat</keyword>
<feature type="repeat" description="WD" evidence="7">
    <location>
        <begin position="169"/>
        <end position="210"/>
    </location>
</feature>
<keyword evidence="10" id="KW-1185">Reference proteome</keyword>
<evidence type="ECO:0000256" key="8">
    <source>
        <dbReference type="SAM" id="MobiDB-lite"/>
    </source>
</evidence>
<dbReference type="InterPro" id="IPR019775">
    <property type="entry name" value="WD40_repeat_CS"/>
</dbReference>
<dbReference type="PANTHER" id="PTHR44133">
    <property type="entry name" value="CLEAVAGE STIMULATION FACTOR SUBUNIT 1"/>
    <property type="match status" value="1"/>
</dbReference>
<dbReference type="AlphaFoldDB" id="A0A9W7YD23"/>
<protein>
    <recommendedName>
        <fullName evidence="6">Cleavage stimulation factor 50 kDa subunit</fullName>
    </recommendedName>
</protein>
<keyword evidence="3" id="KW-0507">mRNA processing</keyword>
<dbReference type="Gene3D" id="2.130.10.10">
    <property type="entry name" value="YVTN repeat-like/Quinoprotein amine dehydrogenase"/>
    <property type="match status" value="2"/>
</dbReference>
<dbReference type="Gene3D" id="1.20.960.50">
    <property type="entry name" value="Cleavage stimulation factor subunit 1, dimerisation domain"/>
    <property type="match status" value="1"/>
</dbReference>
<organism evidence="9 10">
    <name type="scientific">Coemansia biformis</name>
    <dbReference type="NCBI Taxonomy" id="1286918"/>
    <lineage>
        <taxon>Eukaryota</taxon>
        <taxon>Fungi</taxon>
        <taxon>Fungi incertae sedis</taxon>
        <taxon>Zoopagomycota</taxon>
        <taxon>Kickxellomycotina</taxon>
        <taxon>Kickxellomycetes</taxon>
        <taxon>Kickxellales</taxon>
        <taxon>Kickxellaceae</taxon>
        <taxon>Coemansia</taxon>
    </lineage>
</organism>
<dbReference type="SMART" id="SM00320">
    <property type="entry name" value="WD40"/>
    <property type="match status" value="6"/>
</dbReference>
<keyword evidence="5" id="KW-0539">Nucleus</keyword>
<evidence type="ECO:0000256" key="6">
    <source>
        <dbReference type="ARBA" id="ARBA00029851"/>
    </source>
</evidence>
<accession>A0A9W7YD23</accession>
<proteinExistence type="predicted"/>
<dbReference type="CDD" id="cd00200">
    <property type="entry name" value="WD40"/>
    <property type="match status" value="1"/>
</dbReference>
<comment type="caution">
    <text evidence="9">The sequence shown here is derived from an EMBL/GenBank/DDBJ whole genome shotgun (WGS) entry which is preliminary data.</text>
</comment>
<evidence type="ECO:0000313" key="9">
    <source>
        <dbReference type="EMBL" id="KAJ1729647.1"/>
    </source>
</evidence>
<dbReference type="SUPFAM" id="SSF50978">
    <property type="entry name" value="WD40 repeat-like"/>
    <property type="match status" value="1"/>
</dbReference>
<dbReference type="InterPro" id="IPR044633">
    <property type="entry name" value="CstF1-like"/>
</dbReference>
<name>A0A9W7YD23_9FUNG</name>
<evidence type="ECO:0000256" key="1">
    <source>
        <dbReference type="ARBA" id="ARBA00004123"/>
    </source>
</evidence>
<dbReference type="InterPro" id="IPR001680">
    <property type="entry name" value="WD40_rpt"/>
</dbReference>
<evidence type="ECO:0000256" key="5">
    <source>
        <dbReference type="ARBA" id="ARBA00023242"/>
    </source>
</evidence>
<feature type="repeat" description="WD" evidence="7">
    <location>
        <begin position="114"/>
        <end position="155"/>
    </location>
</feature>
<evidence type="ECO:0000256" key="3">
    <source>
        <dbReference type="ARBA" id="ARBA00022664"/>
    </source>
</evidence>
<gene>
    <name evidence="9" type="ORF">LPJ61_003419</name>
</gene>
<feature type="repeat" description="WD" evidence="7">
    <location>
        <begin position="265"/>
        <end position="306"/>
    </location>
</feature>
<dbReference type="PRINTS" id="PR00320">
    <property type="entry name" value="GPROTEINBRPT"/>
</dbReference>
<dbReference type="PROSITE" id="PS50294">
    <property type="entry name" value="WD_REPEATS_REGION"/>
    <property type="match status" value="3"/>
</dbReference>
<dbReference type="PROSITE" id="PS50082">
    <property type="entry name" value="WD_REPEATS_2"/>
    <property type="match status" value="5"/>
</dbReference>
<evidence type="ECO:0000256" key="7">
    <source>
        <dbReference type="PROSITE-ProRule" id="PRU00221"/>
    </source>
</evidence>
<dbReference type="GO" id="GO:0003723">
    <property type="term" value="F:RNA binding"/>
    <property type="evidence" value="ECO:0007669"/>
    <property type="project" value="TreeGrafter"/>
</dbReference>
<dbReference type="EMBL" id="JANBOI010000576">
    <property type="protein sequence ID" value="KAJ1729647.1"/>
    <property type="molecule type" value="Genomic_DNA"/>
</dbReference>
<dbReference type="PROSITE" id="PS00678">
    <property type="entry name" value="WD_REPEATS_1"/>
    <property type="match status" value="1"/>
</dbReference>
<dbReference type="GO" id="GO:0031124">
    <property type="term" value="P:mRNA 3'-end processing"/>
    <property type="evidence" value="ECO:0007669"/>
    <property type="project" value="InterPro"/>
</dbReference>
<dbReference type="InterPro" id="IPR020472">
    <property type="entry name" value="WD40_PAC1"/>
</dbReference>
<dbReference type="GO" id="GO:0005848">
    <property type="term" value="C:mRNA cleavage stimulating factor complex"/>
    <property type="evidence" value="ECO:0007669"/>
    <property type="project" value="InterPro"/>
</dbReference>
<dbReference type="Proteomes" id="UP001143981">
    <property type="component" value="Unassembled WGS sequence"/>
</dbReference>
<reference evidence="9" key="1">
    <citation type="submission" date="2022-07" db="EMBL/GenBank/DDBJ databases">
        <title>Phylogenomic reconstructions and comparative analyses of Kickxellomycotina fungi.</title>
        <authorList>
            <person name="Reynolds N.K."/>
            <person name="Stajich J.E."/>
            <person name="Barry K."/>
            <person name="Grigoriev I.V."/>
            <person name="Crous P."/>
            <person name="Smith M.E."/>
        </authorList>
    </citation>
    <scope>NUCLEOTIDE SEQUENCE</scope>
    <source>
        <strain evidence="9">BCRC 34381</strain>
    </source>
</reference>
<keyword evidence="2 7" id="KW-0853">WD repeat</keyword>
<dbReference type="PANTHER" id="PTHR44133:SF2">
    <property type="entry name" value="CLEAVAGE STIMULATION FACTOR SUBUNIT 1"/>
    <property type="match status" value="1"/>
</dbReference>
<feature type="repeat" description="WD" evidence="7">
    <location>
        <begin position="396"/>
        <end position="432"/>
    </location>
</feature>
<evidence type="ECO:0000256" key="4">
    <source>
        <dbReference type="ARBA" id="ARBA00022737"/>
    </source>
</evidence>
<dbReference type="InterPro" id="IPR038184">
    <property type="entry name" value="CSTF1_dimer_sf"/>
</dbReference>
<sequence>MEGPQDPGRDELIQLILCQLSAYGYSSLSQAIATHTKVPMTADSNSRLAELVRLGLQSEKKLRGGGGNAAGADTDTDVHSVGGGSVDEAEGSDSVGNPAGDSTGAAARWQVRCKAKHTGVATVAAFSDDGRYVATGSADATVKLIDVDQARGAAAGAVRRDDKFVVRTLSDHDGGVTGLALHPNGLVLASCSEDRSIRLFDLSVAQGKHAFQSFRDSQPLRSIAFHPSGDYIAAGGDAAEMRLYSVRSGKAYLLAAGGGGGGPGLAHHSAGITHVGYAGSGAAIASASRDGSVKIWDGASGKCVRTIDRAHDGKAATAAVFSQDSKHVLTAGLDSCVRMWDAASGRMVQEYVGASADAASAQAVFSHGGAQVMAPDAATNTVAVWDAASGQLLAKVAAHSQRITSIAASPTADAFVTCSADGWARYWSPGAQ</sequence>
<dbReference type="InterPro" id="IPR015943">
    <property type="entry name" value="WD40/YVTN_repeat-like_dom_sf"/>
</dbReference>
<dbReference type="OrthoDB" id="538223at2759"/>
<comment type="subcellular location">
    <subcellularLocation>
        <location evidence="1">Nucleus</location>
    </subcellularLocation>
</comment>
<evidence type="ECO:0000313" key="10">
    <source>
        <dbReference type="Proteomes" id="UP001143981"/>
    </source>
</evidence>
<dbReference type="Pfam" id="PF00400">
    <property type="entry name" value="WD40"/>
    <property type="match status" value="6"/>
</dbReference>
<dbReference type="InterPro" id="IPR036322">
    <property type="entry name" value="WD40_repeat_dom_sf"/>
</dbReference>
<feature type="repeat" description="WD" evidence="7">
    <location>
        <begin position="321"/>
        <end position="350"/>
    </location>
</feature>
<feature type="region of interest" description="Disordered" evidence="8">
    <location>
        <begin position="62"/>
        <end position="103"/>
    </location>
</feature>